<dbReference type="Pfam" id="PF26118">
    <property type="entry name" value="DUF8035"/>
    <property type="match status" value="1"/>
</dbReference>
<feature type="domain" description="DUF8035" evidence="3">
    <location>
        <begin position="243"/>
        <end position="296"/>
    </location>
</feature>
<dbReference type="GO" id="GO:0030041">
    <property type="term" value="P:actin filament polymerization"/>
    <property type="evidence" value="ECO:0007669"/>
    <property type="project" value="TreeGrafter"/>
</dbReference>
<evidence type="ECO:0000256" key="1">
    <source>
        <dbReference type="SAM" id="Coils"/>
    </source>
</evidence>
<evidence type="ECO:0000256" key="2">
    <source>
        <dbReference type="SAM" id="MobiDB-lite"/>
    </source>
</evidence>
<feature type="compositionally biased region" description="Basic and acidic residues" evidence="2">
    <location>
        <begin position="301"/>
        <end position="315"/>
    </location>
</feature>
<reference evidence="4 5" key="1">
    <citation type="journal article" date="2016" name="Fungal Biol.">
        <title>The genome of Xylona heveae provides a window into fungal endophytism.</title>
        <authorList>
            <person name="Gazis R."/>
            <person name="Kuo A."/>
            <person name="Riley R."/>
            <person name="LaButti K."/>
            <person name="Lipzen A."/>
            <person name="Lin J."/>
            <person name="Amirebrahimi M."/>
            <person name="Hesse C.N."/>
            <person name="Spatafora J.W."/>
            <person name="Henrissat B."/>
            <person name="Hainaut M."/>
            <person name="Grigoriev I.V."/>
            <person name="Hibbett D.S."/>
        </authorList>
    </citation>
    <scope>NUCLEOTIDE SEQUENCE [LARGE SCALE GENOMIC DNA]</scope>
    <source>
        <strain evidence="4 5">TC161</strain>
    </source>
</reference>
<feature type="compositionally biased region" description="Basic residues" evidence="2">
    <location>
        <begin position="376"/>
        <end position="395"/>
    </location>
</feature>
<feature type="compositionally biased region" description="Basic and acidic residues" evidence="2">
    <location>
        <begin position="226"/>
        <end position="243"/>
    </location>
</feature>
<dbReference type="OMA" id="HHTTHYT"/>
<proteinExistence type="predicted"/>
<feature type="region of interest" description="Disordered" evidence="2">
    <location>
        <begin position="45"/>
        <end position="248"/>
    </location>
</feature>
<dbReference type="PANTHER" id="PTHR45691:SF6">
    <property type="entry name" value="PROTEIN DIAPHANOUS"/>
    <property type="match status" value="1"/>
</dbReference>
<feature type="compositionally biased region" description="Basic and acidic residues" evidence="2">
    <location>
        <begin position="396"/>
        <end position="407"/>
    </location>
</feature>
<feature type="compositionally biased region" description="Basic and acidic residues" evidence="2">
    <location>
        <begin position="187"/>
        <end position="199"/>
    </location>
</feature>
<feature type="compositionally biased region" description="Basic and acidic residues" evidence="2">
    <location>
        <begin position="147"/>
        <end position="166"/>
    </location>
</feature>
<accession>A0A165IU16</accession>
<evidence type="ECO:0000259" key="3">
    <source>
        <dbReference type="Pfam" id="PF26118"/>
    </source>
</evidence>
<keyword evidence="5" id="KW-1185">Reference proteome</keyword>
<feature type="compositionally biased region" description="Pro residues" evidence="2">
    <location>
        <begin position="334"/>
        <end position="368"/>
    </location>
</feature>
<keyword evidence="1" id="KW-0175">Coiled coil</keyword>
<dbReference type="STRING" id="1328760.A0A165IU16"/>
<dbReference type="InParanoid" id="A0A165IU16"/>
<dbReference type="AlphaFoldDB" id="A0A165IU16"/>
<dbReference type="GeneID" id="28899247"/>
<feature type="region of interest" description="Disordered" evidence="2">
    <location>
        <begin position="301"/>
        <end position="407"/>
    </location>
</feature>
<dbReference type="PANTHER" id="PTHR45691">
    <property type="entry name" value="PROTEIN DIAPHANOUS"/>
    <property type="match status" value="1"/>
</dbReference>
<dbReference type="Proteomes" id="UP000076632">
    <property type="component" value="Unassembled WGS sequence"/>
</dbReference>
<dbReference type="GO" id="GO:0005884">
    <property type="term" value="C:actin filament"/>
    <property type="evidence" value="ECO:0007669"/>
    <property type="project" value="TreeGrafter"/>
</dbReference>
<dbReference type="RefSeq" id="XP_018190946.1">
    <property type="nucleotide sequence ID" value="XM_018334110.1"/>
</dbReference>
<dbReference type="OrthoDB" id="5428245at2759"/>
<evidence type="ECO:0000313" key="4">
    <source>
        <dbReference type="EMBL" id="KZF25391.1"/>
    </source>
</evidence>
<gene>
    <name evidence="4" type="ORF">L228DRAFT_258823</name>
</gene>
<dbReference type="InterPro" id="IPR051412">
    <property type="entry name" value="Formin_Homology_Diaphanous_sf"/>
</dbReference>
<feature type="coiled-coil region" evidence="1">
    <location>
        <begin position="429"/>
        <end position="458"/>
    </location>
</feature>
<feature type="compositionally biased region" description="Basic and acidic residues" evidence="2">
    <location>
        <begin position="45"/>
        <end position="79"/>
    </location>
</feature>
<protein>
    <recommendedName>
        <fullName evidence="3">DUF8035 domain-containing protein</fullName>
    </recommendedName>
</protein>
<organism evidence="4 5">
    <name type="scientific">Xylona heveae (strain CBS 132557 / TC161)</name>
    <dbReference type="NCBI Taxonomy" id="1328760"/>
    <lineage>
        <taxon>Eukaryota</taxon>
        <taxon>Fungi</taxon>
        <taxon>Dikarya</taxon>
        <taxon>Ascomycota</taxon>
        <taxon>Pezizomycotina</taxon>
        <taxon>Xylonomycetes</taxon>
        <taxon>Xylonales</taxon>
        <taxon>Xylonaceae</taxon>
        <taxon>Xylona</taxon>
    </lineage>
</organism>
<name>A0A165IU16_XYLHT</name>
<feature type="compositionally biased region" description="Basic and acidic residues" evidence="2">
    <location>
        <begin position="113"/>
        <end position="123"/>
    </location>
</feature>
<sequence length="483" mass="56884">MAYRKSTGNLAFAEEDRPVYQRWDPERFMRERDLFERSRNPPRELVLGRRRGDSIDDRSGGRGTRFEEHDRIVEEDRPGRGRRKSIYYEDDRISFESPPPPPSRGALAPYRGARHEPIAEKYGRPMRRGPAPPSRPQFVRRQSSLDTFDRRPMPRYGDREREREEYLPPLDTPIPLPRRRRSPPIAYEERDYEEIRVPDPEYYAEEDFREFRERDKSRHRSRSRFAVKEGRATEEEPEREFPRRGKTRMPKRLVSKRAILELGYPFEEEEETIVILKALGKEHIDEVIKVSEEMRDTRTTYKIEDHKDIDHHRMLEAPQPELVETKVVTETVAAPPPPPPAPQPQPQPVQIIQPPPPPPQIVHAQPPPEWDEGSDHHRHHSRHRSRHHSRSHSRARSVDEREIVRIRESSDAIAGPMGALVLADRHKGERSIDAEIRALEAEKKALKLEREAQRLRDGEVEIVRESRPVRIEKDRKGRLSLVR</sequence>
<dbReference type="EMBL" id="KV407455">
    <property type="protein sequence ID" value="KZF25391.1"/>
    <property type="molecule type" value="Genomic_DNA"/>
</dbReference>
<dbReference type="InterPro" id="IPR058348">
    <property type="entry name" value="DUF8035"/>
</dbReference>
<evidence type="ECO:0000313" key="5">
    <source>
        <dbReference type="Proteomes" id="UP000076632"/>
    </source>
</evidence>